<evidence type="ECO:0000256" key="1">
    <source>
        <dbReference type="ARBA" id="ARBA00023054"/>
    </source>
</evidence>
<evidence type="ECO:0000259" key="4">
    <source>
        <dbReference type="Pfam" id="PF14818"/>
    </source>
</evidence>
<feature type="region of interest" description="Disordered" evidence="3">
    <location>
        <begin position="323"/>
        <end position="361"/>
    </location>
</feature>
<keyword evidence="5" id="KW-1185">Reference proteome</keyword>
<dbReference type="Pfam" id="PF14818">
    <property type="entry name" value="SOGA1-2-like_CC"/>
    <property type="match status" value="1"/>
</dbReference>
<evidence type="ECO:0000313" key="5">
    <source>
        <dbReference type="Proteomes" id="UP000515150"/>
    </source>
</evidence>
<feature type="compositionally biased region" description="Low complexity" evidence="3">
    <location>
        <begin position="1050"/>
        <end position="1065"/>
    </location>
</feature>
<gene>
    <name evidence="6" type="primary">LOC114843006</name>
</gene>
<dbReference type="InterPro" id="IPR027882">
    <property type="entry name" value="SOGA1/2-like_CC"/>
</dbReference>
<dbReference type="PANTHER" id="PTHR15705:SF1">
    <property type="entry name" value="RIKEN CDNA 9330159F19 GENE"/>
    <property type="match status" value="1"/>
</dbReference>
<feature type="region of interest" description="Disordered" evidence="3">
    <location>
        <begin position="878"/>
        <end position="897"/>
    </location>
</feature>
<feature type="coiled-coil region" evidence="2">
    <location>
        <begin position="261"/>
        <end position="295"/>
    </location>
</feature>
<feature type="region of interest" description="Disordered" evidence="3">
    <location>
        <begin position="541"/>
        <end position="588"/>
    </location>
</feature>
<feature type="region of interest" description="Disordered" evidence="3">
    <location>
        <begin position="33"/>
        <end position="82"/>
    </location>
</feature>
<feature type="region of interest" description="Disordered" evidence="3">
    <location>
        <begin position="208"/>
        <end position="228"/>
    </location>
</feature>
<evidence type="ECO:0000256" key="3">
    <source>
        <dbReference type="SAM" id="MobiDB-lite"/>
    </source>
</evidence>
<evidence type="ECO:0000256" key="2">
    <source>
        <dbReference type="SAM" id="Coils"/>
    </source>
</evidence>
<dbReference type="InParanoid" id="A0A6P7KTV0"/>
<name>A0A6P7KTV0_BETSP</name>
<feature type="region of interest" description="Disordered" evidence="3">
    <location>
        <begin position="1002"/>
        <end position="1022"/>
    </location>
</feature>
<dbReference type="RefSeq" id="XP_028984990.1">
    <property type="nucleotide sequence ID" value="XM_029129157.3"/>
</dbReference>
<keyword evidence="1 2" id="KW-0175">Coiled coil</keyword>
<accession>A0A6P7KTV0</accession>
<feature type="compositionally biased region" description="Low complexity" evidence="3">
    <location>
        <begin position="1082"/>
        <end position="1091"/>
    </location>
</feature>
<dbReference type="KEGG" id="bspl:114843006"/>
<feature type="compositionally biased region" description="Polar residues" evidence="3">
    <location>
        <begin position="541"/>
        <end position="551"/>
    </location>
</feature>
<feature type="compositionally biased region" description="Polar residues" evidence="3">
    <location>
        <begin position="337"/>
        <end position="346"/>
    </location>
</feature>
<dbReference type="Proteomes" id="UP000515150">
    <property type="component" value="Chromosome 16"/>
</dbReference>
<dbReference type="AlphaFoldDB" id="A0A6P7KTV0"/>
<feature type="region of interest" description="Disordered" evidence="3">
    <location>
        <begin position="903"/>
        <end position="968"/>
    </location>
</feature>
<dbReference type="PANTHER" id="PTHR15705">
    <property type="entry name" value="MCG7194, ISOFORM CRA_A"/>
    <property type="match status" value="1"/>
</dbReference>
<feature type="compositionally biased region" description="Low complexity" evidence="3">
    <location>
        <begin position="208"/>
        <end position="222"/>
    </location>
</feature>
<reference evidence="6" key="1">
    <citation type="submission" date="2025-08" db="UniProtKB">
        <authorList>
            <consortium name="RefSeq"/>
        </authorList>
    </citation>
    <scope>IDENTIFICATION</scope>
</reference>
<sequence length="1155" mass="127075">MWNAFMNGAGLHGGGGAGGGYVPSQGWEFVPCSRMAGADGGRGKSRSPSRRISSPPTVFRQVHEPQPGASPNGGEGGAGTESEVVRGQMWEAQRHQQHQQHQQQQQTNHVRLKRKFEDLKKRHDQDKEEWMREKELLLREVADIQGGENRRILLDLKRVLEEVRLEVKREEERRSELQLQYTRDRSAWQLEKAELKCRIAQLETREGSGLISGPAAPGSAAPQHGESPSLCCEEQRRLLADTHSPAMDLRCQLEHNERGWLKEKAELLERFDGERREWESQLRDMQKKIEELYCEVRAKREGAGPGRGRQDYRDAHRLSIRSSSTGSSLLSDNSRSEPLSSCSASEPSKPPPLPAFGRHRGATGDAWDGACPQAGGACDFDFNVGAHFTHSQPELRAGWRSKGAEDAAALDAAFHGASGCEAPQEHVSEGKDVHLGTKEDSLWSEPSSGSDKKKNTTALSAALKEIARVSEELCSYQDEIRKKTGDKGNLSDSLCHPGDRQMLLVHDNTGLEEDADLRQIYDDLWALQRDNWITLSPNSTWSANKTESTSCRAGVSDPDSRTRPETLSDMDEVAPPIPPRSSSWNLSAQSHPETELHILESPVTTVRKCHSPCVLVDRKCSSPSIVRKFEAMLQENEGKVLVDGAVTSCAVPANSKCNTGCCHNRWSCDTSKFSSSKLSAYGTVQKSFSEVNIRSAGKDSPSEHSVGGSDAKSPQLQMPPALREFPLAPLLSLSEVPPANASLQGSRRNIMLEQKTAEFNRTLFQAEMGRGVEEPEILTVTGVQPALLASDGHYPLRNTKFQPSISKGSTDILDVNPGTTVYLCNLDSTVQEPKVQPRGMRCFPEGQEVTVKQEAPFGPEEPQVNLTDTATTAAHTSEVKHHVQITSSPSRKTQHRAATEDLFPEPGQNVEGSENAHEAKHVTARVGPVQQPSAESRDRHMIQQGPKHVPVPPPHSDSSRPGPRMMNDHPWKPLTLAAYPRPEGSRSNYGALERILKNYESAARAQQTQGQKNETASNPNLSVEEERALDLDMLDMDPLTSAPKMRHTQSSHTSQTHSTQLSSSSAMTVKEMQLIVQESGQSSSCSSSFKKSFSRPARPSNRRLPSRWASRSPTSSSSPSSSPSATPDVPPPILLHQHAASFCYSRGFHMETVII</sequence>
<protein>
    <submittedName>
        <fullName evidence="6">Uncharacterized protein LOC114843006 isoform X1</fullName>
    </submittedName>
</protein>
<organism evidence="5 6">
    <name type="scientific">Betta splendens</name>
    <name type="common">Siamese fighting fish</name>
    <dbReference type="NCBI Taxonomy" id="158456"/>
    <lineage>
        <taxon>Eukaryota</taxon>
        <taxon>Metazoa</taxon>
        <taxon>Chordata</taxon>
        <taxon>Craniata</taxon>
        <taxon>Vertebrata</taxon>
        <taxon>Euteleostomi</taxon>
        <taxon>Actinopterygii</taxon>
        <taxon>Neopterygii</taxon>
        <taxon>Teleostei</taxon>
        <taxon>Neoteleostei</taxon>
        <taxon>Acanthomorphata</taxon>
        <taxon>Anabantaria</taxon>
        <taxon>Anabantiformes</taxon>
        <taxon>Anabantoidei</taxon>
        <taxon>Osphronemidae</taxon>
        <taxon>Betta</taxon>
    </lineage>
</organism>
<evidence type="ECO:0000313" key="6">
    <source>
        <dbReference type="RefSeq" id="XP_028984990.1"/>
    </source>
</evidence>
<proteinExistence type="predicted"/>
<feature type="domain" description="SOGA 1/2-like coiled-coil" evidence="4">
    <location>
        <begin position="247"/>
        <end position="300"/>
    </location>
</feature>
<feature type="region of interest" description="Disordered" evidence="3">
    <location>
        <begin position="91"/>
        <end position="110"/>
    </location>
</feature>
<feature type="region of interest" description="Disordered" evidence="3">
    <location>
        <begin position="693"/>
        <end position="717"/>
    </location>
</feature>
<feature type="compositionally biased region" description="Polar residues" evidence="3">
    <location>
        <begin position="1004"/>
        <end position="1021"/>
    </location>
</feature>
<feature type="compositionally biased region" description="Low complexity" evidence="3">
    <location>
        <begin position="323"/>
        <end position="333"/>
    </location>
</feature>
<dbReference type="OrthoDB" id="8948289at2759"/>
<dbReference type="FunCoup" id="A0A6P7KTV0">
    <property type="interactions" value="573"/>
</dbReference>
<feature type="compositionally biased region" description="Low complexity" evidence="3">
    <location>
        <begin position="1106"/>
        <end position="1127"/>
    </location>
</feature>
<feature type="region of interest" description="Disordered" evidence="3">
    <location>
        <begin position="1038"/>
        <end position="1132"/>
    </location>
</feature>
<dbReference type="GeneID" id="114843006"/>